<feature type="domain" description="Hemerythrin-like" evidence="1">
    <location>
        <begin position="4"/>
        <end position="126"/>
    </location>
</feature>
<dbReference type="PANTHER" id="PTHR39966">
    <property type="entry name" value="BLL2471 PROTEIN-RELATED"/>
    <property type="match status" value="1"/>
</dbReference>
<proteinExistence type="predicted"/>
<comment type="caution">
    <text evidence="2">The sequence shown here is derived from an EMBL/GenBank/DDBJ whole genome shotgun (WGS) entry which is preliminary data.</text>
</comment>
<dbReference type="Proteomes" id="UP000254266">
    <property type="component" value="Unassembled WGS sequence"/>
</dbReference>
<dbReference type="AlphaFoldDB" id="A0A370DLC1"/>
<keyword evidence="3" id="KW-1185">Reference proteome</keyword>
<dbReference type="EMBL" id="QFXC01000003">
    <property type="protein sequence ID" value="RDH85643.1"/>
    <property type="molecule type" value="Genomic_DNA"/>
</dbReference>
<evidence type="ECO:0000313" key="2">
    <source>
        <dbReference type="EMBL" id="RDH85643.1"/>
    </source>
</evidence>
<dbReference type="PANTHER" id="PTHR39966:SF3">
    <property type="entry name" value="DUF438 DOMAIN-CONTAINING PROTEIN"/>
    <property type="match status" value="1"/>
</dbReference>
<reference evidence="2 3" key="1">
    <citation type="journal article" date="2018" name="ISME J.">
        <title>Endosymbiont genomes yield clues of tubeworm success.</title>
        <authorList>
            <person name="Li Y."/>
            <person name="Liles M.R."/>
            <person name="Halanych K.M."/>
        </authorList>
    </citation>
    <scope>NUCLEOTIDE SEQUENCE [LARGE SCALE GENOMIC DNA]</scope>
    <source>
        <strain evidence="2">A1464</strain>
    </source>
</reference>
<organism evidence="2 3">
    <name type="scientific">endosymbiont of Galathealinum brachiosum</name>
    <dbReference type="NCBI Taxonomy" id="2200906"/>
    <lineage>
        <taxon>Bacteria</taxon>
        <taxon>Pseudomonadati</taxon>
        <taxon>Pseudomonadota</taxon>
        <taxon>Gammaproteobacteria</taxon>
        <taxon>sulfur-oxidizing symbionts</taxon>
    </lineage>
</organism>
<protein>
    <recommendedName>
        <fullName evidence="1">Hemerythrin-like domain-containing protein</fullName>
    </recommendedName>
</protein>
<dbReference type="GO" id="GO:0005886">
    <property type="term" value="C:plasma membrane"/>
    <property type="evidence" value="ECO:0007669"/>
    <property type="project" value="TreeGrafter"/>
</dbReference>
<gene>
    <name evidence="2" type="ORF">DIZ80_01555</name>
</gene>
<dbReference type="Pfam" id="PF01814">
    <property type="entry name" value="Hemerythrin"/>
    <property type="match status" value="1"/>
</dbReference>
<dbReference type="InterPro" id="IPR012312">
    <property type="entry name" value="Hemerythrin-like"/>
</dbReference>
<dbReference type="Gene3D" id="1.20.120.520">
    <property type="entry name" value="nmb1532 protein domain like"/>
    <property type="match status" value="1"/>
</dbReference>
<evidence type="ECO:0000259" key="1">
    <source>
        <dbReference type="Pfam" id="PF01814"/>
    </source>
</evidence>
<accession>A0A370DLC1</accession>
<sequence length="149" mass="17453">MISIRDVMTTDHKRCDALYAQAELYVSNNDWENAQIFANDFIESLLSHFTHEEEILFPAFEDATGMRHGPTEMMRHEHEQMRALVSELDIALKEKNRDRYIGLSETLLIYMQQHNMKEEQMLYPMIDTDCADRAEELTKDIISKTNHAA</sequence>
<evidence type="ECO:0000313" key="3">
    <source>
        <dbReference type="Proteomes" id="UP000254266"/>
    </source>
</evidence>
<name>A0A370DLC1_9GAMM</name>